<feature type="domain" description="ER-bound oxygenase mpaB/mpaB'/Rubber oxygenase catalytic" evidence="1">
    <location>
        <begin position="28"/>
        <end position="228"/>
    </location>
</feature>
<gene>
    <name evidence="2" type="ORF">UFOPK3992_01174</name>
</gene>
<name>A0A6J7PZ71_9ZZZZ</name>
<accession>A0A6J7PZ71</accession>
<reference evidence="2" key="1">
    <citation type="submission" date="2020-05" db="EMBL/GenBank/DDBJ databases">
        <authorList>
            <person name="Chiriac C."/>
            <person name="Salcher M."/>
            <person name="Ghai R."/>
            <person name="Kavagutti S V."/>
        </authorList>
    </citation>
    <scope>NUCLEOTIDE SEQUENCE</scope>
</reference>
<dbReference type="GO" id="GO:0016491">
    <property type="term" value="F:oxidoreductase activity"/>
    <property type="evidence" value="ECO:0007669"/>
    <property type="project" value="InterPro"/>
</dbReference>
<dbReference type="PANTHER" id="PTHR36151:SF3">
    <property type="entry name" value="ER-BOUND OXYGENASE MPAB_MPAB'_RUBBER OXYGENASE CATALYTIC DOMAIN-CONTAINING PROTEIN"/>
    <property type="match status" value="1"/>
</dbReference>
<organism evidence="2">
    <name type="scientific">freshwater metagenome</name>
    <dbReference type="NCBI Taxonomy" id="449393"/>
    <lineage>
        <taxon>unclassified sequences</taxon>
        <taxon>metagenomes</taxon>
        <taxon>ecological metagenomes</taxon>
    </lineage>
</organism>
<proteinExistence type="predicted"/>
<dbReference type="EMBL" id="CAFBOZ010000163">
    <property type="protein sequence ID" value="CAB5009965.1"/>
    <property type="molecule type" value="Genomic_DNA"/>
</dbReference>
<evidence type="ECO:0000313" key="2">
    <source>
        <dbReference type="EMBL" id="CAB5009965.1"/>
    </source>
</evidence>
<dbReference type="AlphaFoldDB" id="A0A6J7PZ71"/>
<dbReference type="Pfam" id="PF09995">
    <property type="entry name" value="MPAB_Lcp_cat"/>
    <property type="match status" value="1"/>
</dbReference>
<protein>
    <submittedName>
        <fullName evidence="2">Unannotated protein</fullName>
    </submittedName>
</protein>
<dbReference type="InterPro" id="IPR018713">
    <property type="entry name" value="MPAB/Lcp_cat_dom"/>
</dbReference>
<dbReference type="PANTHER" id="PTHR36151">
    <property type="entry name" value="BLR2777 PROTEIN"/>
    <property type="match status" value="1"/>
</dbReference>
<evidence type="ECO:0000259" key="1">
    <source>
        <dbReference type="Pfam" id="PF09995"/>
    </source>
</evidence>
<sequence length="283" mass="30162">MATSEFVYGEPDRDTPDPGLFGPGSVSWRIHSDPSSGLAGVRALLLQALHPTAMAGLAAHSSYREEAWSRLFRTAQYIAVITFGTTAEAERAAAKVRGVHRRLGLDDPELLMWVHFGFVDSLLSTYRRTAGLTPAEADAYVAEQVTAARLIGLDPATVPSTTAELDAYLASVRPTLGITPEAREGARFILLPPMRNDIRWLTPAVPAWAGLAATAFALQPRWARSMYGGGLGGVALGGIPGVTDWQATLAARGWRTALMALPESIRRGPHVAAAEQRLGLAAA</sequence>